<accession>A0A8B7BD30</accession>
<evidence type="ECO:0000256" key="4">
    <source>
        <dbReference type="ARBA" id="ARBA00022729"/>
    </source>
</evidence>
<dbReference type="GO" id="GO:0005886">
    <property type="term" value="C:plasma membrane"/>
    <property type="evidence" value="ECO:0007669"/>
    <property type="project" value="UniProtKB-SubCell"/>
</dbReference>
<dbReference type="Proteomes" id="UP000694850">
    <property type="component" value="Unplaced"/>
</dbReference>
<keyword evidence="14" id="KW-1185">Reference proteome</keyword>
<keyword evidence="9" id="KW-0675">Receptor</keyword>
<dbReference type="Pfam" id="PF07686">
    <property type="entry name" value="V-set"/>
    <property type="match status" value="1"/>
</dbReference>
<organism evidence="14 15">
    <name type="scientific">Orycteropus afer afer</name>
    <dbReference type="NCBI Taxonomy" id="1230840"/>
    <lineage>
        <taxon>Eukaryota</taxon>
        <taxon>Metazoa</taxon>
        <taxon>Chordata</taxon>
        <taxon>Craniata</taxon>
        <taxon>Vertebrata</taxon>
        <taxon>Euteleostomi</taxon>
        <taxon>Mammalia</taxon>
        <taxon>Eutheria</taxon>
        <taxon>Afrotheria</taxon>
        <taxon>Tubulidentata</taxon>
        <taxon>Orycteropodidae</taxon>
        <taxon>Orycteropus</taxon>
    </lineage>
</organism>
<dbReference type="InterPro" id="IPR007110">
    <property type="entry name" value="Ig-like_dom"/>
</dbReference>
<feature type="domain" description="Ig-like" evidence="13">
    <location>
        <begin position="1"/>
        <end position="99"/>
    </location>
</feature>
<evidence type="ECO:0000259" key="13">
    <source>
        <dbReference type="PROSITE" id="PS50835"/>
    </source>
</evidence>
<dbReference type="FunFam" id="2.60.40.10:FF:000370">
    <property type="entry name" value="CMRF35-like molecule 1"/>
    <property type="match status" value="1"/>
</dbReference>
<keyword evidence="4" id="KW-0732">Signal</keyword>
<evidence type="ECO:0000256" key="9">
    <source>
        <dbReference type="ARBA" id="ARBA00023170"/>
    </source>
</evidence>
<comment type="subcellular location">
    <subcellularLocation>
        <location evidence="1">Cell membrane</location>
        <topology evidence="1">Single-pass type I membrane protein</topology>
    </subcellularLocation>
</comment>
<dbReference type="GO" id="GO:0004888">
    <property type="term" value="F:transmembrane signaling receptor activity"/>
    <property type="evidence" value="ECO:0007669"/>
    <property type="project" value="TreeGrafter"/>
</dbReference>
<evidence type="ECO:0000256" key="3">
    <source>
        <dbReference type="ARBA" id="ARBA00022692"/>
    </source>
</evidence>
<dbReference type="SUPFAM" id="SSF48726">
    <property type="entry name" value="Immunoglobulin"/>
    <property type="match status" value="1"/>
</dbReference>
<keyword evidence="5" id="KW-0391">Immunity</keyword>
<dbReference type="PANTHER" id="PTHR11860">
    <property type="entry name" value="POLYMERIC-IMMUNOGLOBULIN RECEPTOR"/>
    <property type="match status" value="1"/>
</dbReference>
<keyword evidence="10" id="KW-0393">Immunoglobulin domain</keyword>
<name>A0A8B7BD30_ORYAF</name>
<proteinExistence type="inferred from homology"/>
<evidence type="ECO:0000256" key="1">
    <source>
        <dbReference type="ARBA" id="ARBA00004251"/>
    </source>
</evidence>
<dbReference type="PROSITE" id="PS50835">
    <property type="entry name" value="IG_LIKE"/>
    <property type="match status" value="1"/>
</dbReference>
<evidence type="ECO:0000256" key="8">
    <source>
        <dbReference type="ARBA" id="ARBA00023157"/>
    </source>
</evidence>
<dbReference type="InterPro" id="IPR013106">
    <property type="entry name" value="Ig_V-set"/>
</dbReference>
<gene>
    <name evidence="15" type="primary">CD300LF</name>
</gene>
<dbReference type="Pfam" id="PF15330">
    <property type="entry name" value="SIT"/>
    <property type="match status" value="1"/>
</dbReference>
<dbReference type="PANTHER" id="PTHR11860:SF101">
    <property type="entry name" value="CMRF35-LIKE MOLECULE 1"/>
    <property type="match status" value="1"/>
</dbReference>
<dbReference type="OrthoDB" id="8920197at2759"/>
<evidence type="ECO:0000256" key="5">
    <source>
        <dbReference type="ARBA" id="ARBA00022859"/>
    </source>
</evidence>
<dbReference type="Gene3D" id="2.60.40.10">
    <property type="entry name" value="Immunoglobulins"/>
    <property type="match status" value="1"/>
</dbReference>
<dbReference type="InterPro" id="IPR050671">
    <property type="entry name" value="CD300_family_receptors"/>
</dbReference>
<dbReference type="CDD" id="cd05716">
    <property type="entry name" value="IgV_pIgR_like"/>
    <property type="match status" value="1"/>
</dbReference>
<protein>
    <submittedName>
        <fullName evidence="15">CMRF35-like molecule 1</fullName>
    </submittedName>
</protein>
<evidence type="ECO:0000256" key="7">
    <source>
        <dbReference type="ARBA" id="ARBA00023136"/>
    </source>
</evidence>
<comment type="similarity">
    <text evidence="11">Belongs to the CD300 family.</text>
</comment>
<sequence>MSGPKGGSLTVQCHYDSGWENHYKWWCRGAVWSTCKILVRTTGSELEVKKDRISIKDNHTDLMFTVIMEKLREDDADVYWCGIERFGTDCGVEVKVSVSPAPATPEEITGSMTSYLSDDRRKTNMLRILLPLVFAVFLLLLVVASLVAWRMMKQQKKASGTSSEQVLQPLEGDLCYANLALNHTGPLSASSQKKDSRKSASSVRANQVEVEYVIMELTYSNTGHLVADIPMGSHEEPIEYSTIRKP</sequence>
<keyword evidence="6 12" id="KW-1133">Transmembrane helix</keyword>
<keyword evidence="3 12" id="KW-0812">Transmembrane</keyword>
<keyword evidence="8" id="KW-1015">Disulfide bond</keyword>
<evidence type="ECO:0000256" key="2">
    <source>
        <dbReference type="ARBA" id="ARBA00022475"/>
    </source>
</evidence>
<feature type="transmembrane region" description="Helical" evidence="12">
    <location>
        <begin position="128"/>
        <end position="149"/>
    </location>
</feature>
<evidence type="ECO:0000256" key="10">
    <source>
        <dbReference type="ARBA" id="ARBA00023319"/>
    </source>
</evidence>
<evidence type="ECO:0000256" key="11">
    <source>
        <dbReference type="ARBA" id="ARBA00043958"/>
    </source>
</evidence>
<evidence type="ECO:0000256" key="6">
    <source>
        <dbReference type="ARBA" id="ARBA00022989"/>
    </source>
</evidence>
<dbReference type="GO" id="GO:0002376">
    <property type="term" value="P:immune system process"/>
    <property type="evidence" value="ECO:0007669"/>
    <property type="project" value="UniProtKB-KW"/>
</dbReference>
<keyword evidence="7 12" id="KW-0472">Membrane</keyword>
<evidence type="ECO:0000256" key="12">
    <source>
        <dbReference type="SAM" id="Phobius"/>
    </source>
</evidence>
<keyword evidence="2" id="KW-1003">Cell membrane</keyword>
<dbReference type="InterPro" id="IPR036179">
    <property type="entry name" value="Ig-like_dom_sf"/>
</dbReference>
<dbReference type="AlphaFoldDB" id="A0A8B7BD30"/>
<dbReference type="InterPro" id="IPR013783">
    <property type="entry name" value="Ig-like_fold"/>
</dbReference>
<evidence type="ECO:0000313" key="15">
    <source>
        <dbReference type="RefSeq" id="XP_007958068.1"/>
    </source>
</evidence>
<reference evidence="15" key="1">
    <citation type="submission" date="2025-08" db="UniProtKB">
        <authorList>
            <consortium name="RefSeq"/>
        </authorList>
    </citation>
    <scope>IDENTIFICATION</scope>
</reference>
<evidence type="ECO:0000313" key="14">
    <source>
        <dbReference type="Proteomes" id="UP000694850"/>
    </source>
</evidence>
<dbReference type="RefSeq" id="XP_007958068.1">
    <property type="nucleotide sequence ID" value="XM_007959877.1"/>
</dbReference>